<keyword evidence="2" id="KW-1185">Reference proteome</keyword>
<evidence type="ECO:0000313" key="2">
    <source>
        <dbReference type="Proteomes" id="UP001221413"/>
    </source>
</evidence>
<name>A0AAD6ITD2_DREDA</name>
<comment type="caution">
    <text evidence="1">The sequence shown here is derived from an EMBL/GenBank/DDBJ whole genome shotgun (WGS) entry which is preliminary data.</text>
</comment>
<protein>
    <submittedName>
        <fullName evidence="1">Uncharacterized protein</fullName>
    </submittedName>
</protein>
<organism evidence="1 2">
    <name type="scientific">Drechslerella dactyloides</name>
    <name type="common">Nematode-trapping fungus</name>
    <name type="synonym">Arthrobotrys dactyloides</name>
    <dbReference type="NCBI Taxonomy" id="74499"/>
    <lineage>
        <taxon>Eukaryota</taxon>
        <taxon>Fungi</taxon>
        <taxon>Dikarya</taxon>
        <taxon>Ascomycota</taxon>
        <taxon>Pezizomycotina</taxon>
        <taxon>Orbiliomycetes</taxon>
        <taxon>Orbiliales</taxon>
        <taxon>Orbiliaceae</taxon>
        <taxon>Drechslerella</taxon>
    </lineage>
</organism>
<dbReference type="EMBL" id="JAQGDS010000011">
    <property type="protein sequence ID" value="KAJ6257280.1"/>
    <property type="molecule type" value="Genomic_DNA"/>
</dbReference>
<accession>A0AAD6ITD2</accession>
<dbReference type="Gene3D" id="2.40.160.20">
    <property type="match status" value="1"/>
</dbReference>
<evidence type="ECO:0000313" key="1">
    <source>
        <dbReference type="EMBL" id="KAJ6257280.1"/>
    </source>
</evidence>
<reference evidence="1" key="1">
    <citation type="submission" date="2023-01" db="EMBL/GenBank/DDBJ databases">
        <title>The chitinases involved in constricting ring structure development in the nematode-trapping fungus Drechslerella dactyloides.</title>
        <authorList>
            <person name="Wang R."/>
            <person name="Zhang L."/>
            <person name="Tang P."/>
            <person name="Li S."/>
            <person name="Liang L."/>
        </authorList>
    </citation>
    <scope>NUCLEOTIDE SEQUENCE</scope>
    <source>
        <strain evidence="1">YMF1.00031</strain>
    </source>
</reference>
<dbReference type="Proteomes" id="UP001221413">
    <property type="component" value="Unassembled WGS sequence"/>
</dbReference>
<sequence>MADAEFPKLKPAFTALLNIEPGLPIGTLSSGPNLVWVKLVSGTLVSHDHFPTKVNAKLVAGADWIHGDPGDAIKRLDVRSVFKTDDGALLNFSYLGVIHMNAEIASIFAGAASPGLVTGWGAVTHKFIQAGAEQYKALEDGVFVAVGRFHVKADGVTVEYKISQVIA</sequence>
<gene>
    <name evidence="1" type="ORF">Dda_8169</name>
</gene>
<dbReference type="Pfam" id="PF11578">
    <property type="entry name" value="DUF3237"/>
    <property type="match status" value="1"/>
</dbReference>
<proteinExistence type="predicted"/>
<dbReference type="AlphaFoldDB" id="A0AAD6ITD2"/>